<dbReference type="Pfam" id="PF01261">
    <property type="entry name" value="AP_endonuc_2"/>
    <property type="match status" value="1"/>
</dbReference>
<dbReference type="Proteomes" id="UP001595632">
    <property type="component" value="Unassembled WGS sequence"/>
</dbReference>
<dbReference type="RefSeq" id="WP_275634019.1">
    <property type="nucleotide sequence ID" value="NZ_JARGYD010000007.1"/>
</dbReference>
<evidence type="ECO:0000259" key="3">
    <source>
        <dbReference type="Pfam" id="PF01261"/>
    </source>
</evidence>
<gene>
    <name evidence="4" type="ORF">ACFOGP_06375</name>
</gene>
<comment type="similarity">
    <text evidence="2">Belongs to the hyi family.</text>
</comment>
<keyword evidence="5" id="KW-1185">Reference proteome</keyword>
<protein>
    <submittedName>
        <fullName evidence="4">Hydroxypyruvate isomerase family protein</fullName>
    </submittedName>
</protein>
<evidence type="ECO:0000313" key="5">
    <source>
        <dbReference type="Proteomes" id="UP001595632"/>
    </source>
</evidence>
<dbReference type="SUPFAM" id="SSF51658">
    <property type="entry name" value="Xylose isomerase-like"/>
    <property type="match status" value="1"/>
</dbReference>
<dbReference type="InterPro" id="IPR026040">
    <property type="entry name" value="HyI-like"/>
</dbReference>
<organism evidence="4 5">
    <name type="scientific">Psychromarinibacter halotolerans</name>
    <dbReference type="NCBI Taxonomy" id="1775175"/>
    <lineage>
        <taxon>Bacteria</taxon>
        <taxon>Pseudomonadati</taxon>
        <taxon>Pseudomonadota</taxon>
        <taxon>Alphaproteobacteria</taxon>
        <taxon>Rhodobacterales</taxon>
        <taxon>Paracoccaceae</taxon>
        <taxon>Psychromarinibacter</taxon>
    </lineage>
</organism>
<sequence>MKPCANLTFLFKELPFLERFQAAADAGFDAVEILFPYDMPAPEILDRLQLAGLPLALINAPPPNYTGGPRGFAAAPDLTDRFRSDFLRVMRYAKRLKPQHIHIMTGDGEGDAARDTFIANLKWAAAEAPDQSLTIEPLNPTAMPGYFLNDYAQAADILDAVAAPNVGLQYDSFHAQMIHGDAVAVWHDHAPRVRHVQVGDAPDRNTPGNGTVDFPALFAAIRDSRYDGWISGEYNPDKDTESSLGWMSALA</sequence>
<dbReference type="InterPro" id="IPR050417">
    <property type="entry name" value="Sugar_Epim/Isomerase"/>
</dbReference>
<proteinExistence type="inferred from homology"/>
<dbReference type="Gene3D" id="3.20.20.150">
    <property type="entry name" value="Divalent-metal-dependent TIM barrel enzymes"/>
    <property type="match status" value="1"/>
</dbReference>
<evidence type="ECO:0000313" key="4">
    <source>
        <dbReference type="EMBL" id="MFC3142326.1"/>
    </source>
</evidence>
<accession>A0ABV7GPV7</accession>
<dbReference type="PIRSF" id="PIRSF006241">
    <property type="entry name" value="HyI"/>
    <property type="match status" value="1"/>
</dbReference>
<feature type="domain" description="Xylose isomerase-like TIM barrel" evidence="3">
    <location>
        <begin position="20"/>
        <end position="249"/>
    </location>
</feature>
<name>A0ABV7GPV7_9RHOB</name>
<dbReference type="InterPro" id="IPR036237">
    <property type="entry name" value="Xyl_isomerase-like_sf"/>
</dbReference>
<evidence type="ECO:0000256" key="2">
    <source>
        <dbReference type="PIRNR" id="PIRNR006241"/>
    </source>
</evidence>
<dbReference type="GO" id="GO:0016853">
    <property type="term" value="F:isomerase activity"/>
    <property type="evidence" value="ECO:0007669"/>
    <property type="project" value="UniProtKB-KW"/>
</dbReference>
<dbReference type="InterPro" id="IPR013022">
    <property type="entry name" value="Xyl_isomerase-like_TIM-brl"/>
</dbReference>
<reference evidence="5" key="1">
    <citation type="journal article" date="2019" name="Int. J. Syst. Evol. Microbiol.">
        <title>The Global Catalogue of Microorganisms (GCM) 10K type strain sequencing project: providing services to taxonomists for standard genome sequencing and annotation.</title>
        <authorList>
            <consortium name="The Broad Institute Genomics Platform"/>
            <consortium name="The Broad Institute Genome Sequencing Center for Infectious Disease"/>
            <person name="Wu L."/>
            <person name="Ma J."/>
        </authorList>
    </citation>
    <scope>NUCLEOTIDE SEQUENCE [LARGE SCALE GENOMIC DNA]</scope>
    <source>
        <strain evidence="5">KCTC 52366</strain>
    </source>
</reference>
<keyword evidence="1 2" id="KW-0413">Isomerase</keyword>
<dbReference type="PANTHER" id="PTHR43489">
    <property type="entry name" value="ISOMERASE"/>
    <property type="match status" value="1"/>
</dbReference>
<dbReference type="PANTHER" id="PTHR43489:SF6">
    <property type="entry name" value="HYDROXYPYRUVATE ISOMERASE-RELATED"/>
    <property type="match status" value="1"/>
</dbReference>
<dbReference type="EMBL" id="JBHRTB010000010">
    <property type="protein sequence ID" value="MFC3142326.1"/>
    <property type="molecule type" value="Genomic_DNA"/>
</dbReference>
<evidence type="ECO:0000256" key="1">
    <source>
        <dbReference type="ARBA" id="ARBA00023235"/>
    </source>
</evidence>
<comment type="caution">
    <text evidence="4">The sequence shown here is derived from an EMBL/GenBank/DDBJ whole genome shotgun (WGS) entry which is preliminary data.</text>
</comment>